<comment type="caution">
    <text evidence="5">The sequence shown here is derived from an EMBL/GenBank/DDBJ whole genome shotgun (WGS) entry which is preliminary data.</text>
</comment>
<evidence type="ECO:0000313" key="6">
    <source>
        <dbReference type="Proteomes" id="UP001652394"/>
    </source>
</evidence>
<proteinExistence type="predicted"/>
<evidence type="ECO:0000256" key="2">
    <source>
        <dbReference type="ARBA" id="ARBA00022679"/>
    </source>
</evidence>
<dbReference type="EMBL" id="JAOQJX010000005">
    <property type="protein sequence ID" value="MCU6746967.1"/>
    <property type="molecule type" value="Genomic_DNA"/>
</dbReference>
<dbReference type="GO" id="GO:0016829">
    <property type="term" value="F:lyase activity"/>
    <property type="evidence" value="ECO:0007669"/>
    <property type="project" value="UniProtKB-KW"/>
</dbReference>
<keyword evidence="2 5" id="KW-0808">Transferase</keyword>
<gene>
    <name evidence="5" type="primary">citX</name>
    <name evidence="5" type="ORF">OCV51_04755</name>
</gene>
<keyword evidence="3 5" id="KW-0548">Nucleotidyltransferase</keyword>
<keyword evidence="6" id="KW-1185">Reference proteome</keyword>
<evidence type="ECO:0000256" key="3">
    <source>
        <dbReference type="ARBA" id="ARBA00022695"/>
    </source>
</evidence>
<sequence>MEVTVQDVLKFRDKKAEIQKQLTEKFPNSIIVSLGMNIPGPVKTGLAVYYGFCEGKENLEWLLSCRGTIRKKMQIEDKAGYAAVYAVDGEERQHIKERTIELEETHLLGRIWDIDVLDEQSVPLMRQQLGIAERKCLLCNSNARECCRSRKHSAKELQEKVFAILESWMAEQDPPVF</sequence>
<dbReference type="EC" id="2.7.7.61" evidence="1"/>
<evidence type="ECO:0000256" key="4">
    <source>
        <dbReference type="ARBA" id="ARBA00048574"/>
    </source>
</evidence>
<name>A0ABT2TAR2_9FIRM</name>
<accession>A0ABT2TAR2</accession>
<keyword evidence="5" id="KW-0456">Lyase</keyword>
<protein>
    <recommendedName>
        <fullName evidence="1">citrate lyase holo-[acyl-carrier protein] synthase</fullName>
        <ecNumber evidence="1">2.7.7.61</ecNumber>
    </recommendedName>
</protein>
<organism evidence="5 6">
    <name type="scientific">Faecalicatena acetigenes</name>
    <dbReference type="NCBI Taxonomy" id="2981790"/>
    <lineage>
        <taxon>Bacteria</taxon>
        <taxon>Bacillati</taxon>
        <taxon>Bacillota</taxon>
        <taxon>Clostridia</taxon>
        <taxon>Lachnospirales</taxon>
        <taxon>Lachnospiraceae</taxon>
        <taxon>Faecalicatena</taxon>
    </lineage>
</organism>
<comment type="catalytic activity">
    <reaction evidence="4">
        <text>apo-[citrate lyase ACP] + 2'-(5''-triphospho-alpha-D-ribosyl)-3'-dephospho-CoA = holo-[citrate lyase ACP] + diphosphate</text>
        <dbReference type="Rhea" id="RHEA:16333"/>
        <dbReference type="Rhea" id="RHEA-COMP:10157"/>
        <dbReference type="Rhea" id="RHEA-COMP:10158"/>
        <dbReference type="ChEBI" id="CHEBI:29999"/>
        <dbReference type="ChEBI" id="CHEBI:33019"/>
        <dbReference type="ChEBI" id="CHEBI:61378"/>
        <dbReference type="ChEBI" id="CHEBI:82683"/>
        <dbReference type="EC" id="2.7.7.61"/>
    </reaction>
</comment>
<dbReference type="Pfam" id="PF03802">
    <property type="entry name" value="CitX"/>
    <property type="match status" value="1"/>
</dbReference>
<evidence type="ECO:0000313" key="5">
    <source>
        <dbReference type="EMBL" id="MCU6746967.1"/>
    </source>
</evidence>
<dbReference type="NCBIfam" id="TIGR03124">
    <property type="entry name" value="citrate_citX"/>
    <property type="match status" value="1"/>
</dbReference>
<dbReference type="InterPro" id="IPR005551">
    <property type="entry name" value="CitX"/>
</dbReference>
<dbReference type="RefSeq" id="WP_059066614.1">
    <property type="nucleotide sequence ID" value="NZ_JAOQJX010000005.1"/>
</dbReference>
<reference evidence="5 6" key="1">
    <citation type="journal article" date="2021" name="ISME Commun">
        <title>Automated analysis of genomic sequences facilitates high-throughput and comprehensive description of bacteria.</title>
        <authorList>
            <person name="Hitch T.C.A."/>
        </authorList>
    </citation>
    <scope>NUCLEOTIDE SEQUENCE [LARGE SCALE GENOMIC DNA]</scope>
    <source>
        <strain evidence="5 6">H2_18</strain>
    </source>
</reference>
<evidence type="ECO:0000256" key="1">
    <source>
        <dbReference type="ARBA" id="ARBA00012524"/>
    </source>
</evidence>
<dbReference type="GO" id="GO:0050519">
    <property type="term" value="F:holo-citrate lyase synthase activity"/>
    <property type="evidence" value="ECO:0007669"/>
    <property type="project" value="UniProtKB-EC"/>
</dbReference>
<dbReference type="Proteomes" id="UP001652394">
    <property type="component" value="Unassembled WGS sequence"/>
</dbReference>